<comment type="catalytic activity">
    <reaction evidence="25">
        <text>[GlcNAc-(1-&gt;4)-Mur2Ac(oyl-L-Ala-gamma-D-Glu-L-Lys-D-Ala-D-Ala)](n)-di-trans,octa-cis-undecaprenyl diphosphate + beta-D-GlcNAc-(1-&gt;4)-Mur2Ac(oyl-L-Ala-gamma-D-Glu-L-Lys-D-Ala-D-Ala)-di-trans,octa-cis-undecaprenyl diphosphate = [GlcNAc-(1-&gt;4)-Mur2Ac(oyl-L-Ala-gamma-D-Glu-L-Lys-D-Ala-D-Ala)](n+1)-di-trans,octa-cis-undecaprenyl diphosphate + di-trans,octa-cis-undecaprenyl diphosphate + H(+)</text>
        <dbReference type="Rhea" id="RHEA:23708"/>
        <dbReference type="Rhea" id="RHEA-COMP:9602"/>
        <dbReference type="Rhea" id="RHEA-COMP:9603"/>
        <dbReference type="ChEBI" id="CHEBI:15378"/>
        <dbReference type="ChEBI" id="CHEBI:58405"/>
        <dbReference type="ChEBI" id="CHEBI:60033"/>
        <dbReference type="ChEBI" id="CHEBI:78435"/>
        <dbReference type="EC" id="2.4.99.28"/>
    </reaction>
</comment>
<evidence type="ECO:0000256" key="11">
    <source>
        <dbReference type="ARBA" id="ARBA00022676"/>
    </source>
</evidence>
<dbReference type="EC" id="3.4.16.4" evidence="5"/>
<dbReference type="InterPro" id="IPR023346">
    <property type="entry name" value="Lysozyme-like_dom_sf"/>
</dbReference>
<dbReference type="PANTHER" id="PTHR32282:SF27">
    <property type="entry name" value="PENICILLIN-BINDING PROTEIN 1A"/>
    <property type="match status" value="1"/>
</dbReference>
<evidence type="ECO:0000256" key="25">
    <source>
        <dbReference type="ARBA" id="ARBA00049902"/>
    </source>
</evidence>
<keyword evidence="12" id="KW-0808">Transferase</keyword>
<dbReference type="OrthoDB" id="9766909at2"/>
<keyword evidence="14" id="KW-0378">Hydrolase</keyword>
<keyword evidence="11" id="KW-0328">Glycosyltransferase</keyword>
<keyword evidence="9" id="KW-0121">Carboxypeptidase</keyword>
<dbReference type="InterPro" id="IPR001264">
    <property type="entry name" value="Glyco_trans_51"/>
</dbReference>
<reference evidence="30 31" key="1">
    <citation type="submission" date="2015-09" db="EMBL/GenBank/DDBJ databases">
        <title>Genome of Desulfovibrio dechloracetivorans BerOc1, a mercury methylating strain isolated from highly hydrocarbons and metals contaminated coastal sediments.</title>
        <authorList>
            <person name="Goni Urriza M."/>
            <person name="Gassie C."/>
            <person name="Bouchez O."/>
            <person name="Klopp C."/>
            <person name="Ranchou-Peyruse A."/>
            <person name="Remy G."/>
        </authorList>
    </citation>
    <scope>NUCLEOTIDE SEQUENCE [LARGE SCALE GENOMIC DNA]</scope>
    <source>
        <strain evidence="30 31">BerOc1</strain>
    </source>
</reference>
<feature type="domain" description="Penicillin-binding protein transpeptidase" evidence="27">
    <location>
        <begin position="437"/>
        <end position="675"/>
    </location>
</feature>
<keyword evidence="18" id="KW-1133">Transmembrane helix</keyword>
<keyword evidence="20" id="KW-0046">Antibiotic resistance</keyword>
<evidence type="ECO:0000259" key="28">
    <source>
        <dbReference type="Pfam" id="PF00912"/>
    </source>
</evidence>
<dbReference type="UniPathway" id="UPA00219"/>
<evidence type="ECO:0000256" key="14">
    <source>
        <dbReference type="ARBA" id="ARBA00022801"/>
    </source>
</evidence>
<accession>A0A1J5N153</accession>
<dbReference type="GO" id="GO:0009252">
    <property type="term" value="P:peptidoglycan biosynthetic process"/>
    <property type="evidence" value="ECO:0007669"/>
    <property type="project" value="UniProtKB-UniPathway"/>
</dbReference>
<dbReference type="Pfam" id="PF00905">
    <property type="entry name" value="Transpeptidase"/>
    <property type="match status" value="1"/>
</dbReference>
<evidence type="ECO:0000256" key="12">
    <source>
        <dbReference type="ARBA" id="ARBA00022679"/>
    </source>
</evidence>
<comment type="pathway">
    <text evidence="2">Cell wall biogenesis; peptidoglycan biosynthesis.</text>
</comment>
<dbReference type="InterPro" id="IPR012338">
    <property type="entry name" value="Beta-lactam/transpept-like"/>
</dbReference>
<keyword evidence="22" id="KW-0961">Cell wall biogenesis/degradation</keyword>
<evidence type="ECO:0000256" key="17">
    <source>
        <dbReference type="ARBA" id="ARBA00022984"/>
    </source>
</evidence>
<dbReference type="RefSeq" id="WP_071544098.1">
    <property type="nucleotide sequence ID" value="NZ_LKAQ01000001.1"/>
</dbReference>
<dbReference type="EC" id="2.4.99.28" evidence="24"/>
<keyword evidence="10" id="KW-0645">Protease</keyword>
<evidence type="ECO:0000256" key="5">
    <source>
        <dbReference type="ARBA" id="ARBA00012448"/>
    </source>
</evidence>
<dbReference type="EMBL" id="LKAQ01000001">
    <property type="protein sequence ID" value="OIQ51994.1"/>
    <property type="molecule type" value="Genomic_DNA"/>
</dbReference>
<evidence type="ECO:0000256" key="4">
    <source>
        <dbReference type="ARBA" id="ARBA00007739"/>
    </source>
</evidence>
<dbReference type="GO" id="GO:0008360">
    <property type="term" value="P:regulation of cell shape"/>
    <property type="evidence" value="ECO:0007669"/>
    <property type="project" value="UniProtKB-KW"/>
</dbReference>
<comment type="subcellular location">
    <subcellularLocation>
        <location evidence="1">Cell inner membrane</location>
        <topology evidence="1">Single-pass type II membrane protein</topology>
    </subcellularLocation>
</comment>
<dbReference type="GO" id="GO:0009002">
    <property type="term" value="F:serine-type D-Ala-D-Ala carboxypeptidase activity"/>
    <property type="evidence" value="ECO:0007669"/>
    <property type="project" value="UniProtKB-EC"/>
</dbReference>
<keyword evidence="13" id="KW-0812">Transmembrane</keyword>
<evidence type="ECO:0000313" key="30">
    <source>
        <dbReference type="EMBL" id="OIQ51994.1"/>
    </source>
</evidence>
<dbReference type="SUPFAM" id="SSF53955">
    <property type="entry name" value="Lysozyme-like"/>
    <property type="match status" value="1"/>
</dbReference>
<evidence type="ECO:0000256" key="7">
    <source>
        <dbReference type="ARBA" id="ARBA00022475"/>
    </source>
</evidence>
<comment type="similarity">
    <text evidence="3">In the C-terminal section; belongs to the transpeptidase family.</text>
</comment>
<evidence type="ECO:0000256" key="18">
    <source>
        <dbReference type="ARBA" id="ARBA00022989"/>
    </source>
</evidence>
<keyword evidence="16" id="KW-0735">Signal-anchor</keyword>
<evidence type="ECO:0000256" key="20">
    <source>
        <dbReference type="ARBA" id="ARBA00023251"/>
    </source>
</evidence>
<evidence type="ECO:0000256" key="22">
    <source>
        <dbReference type="ARBA" id="ARBA00023316"/>
    </source>
</evidence>
<dbReference type="GO" id="GO:0046677">
    <property type="term" value="P:response to antibiotic"/>
    <property type="evidence" value="ECO:0007669"/>
    <property type="project" value="UniProtKB-KW"/>
</dbReference>
<dbReference type="SUPFAM" id="SSF56601">
    <property type="entry name" value="beta-lactamase/transpeptidase-like"/>
    <property type="match status" value="1"/>
</dbReference>
<gene>
    <name evidence="30" type="primary">mrcA</name>
    <name evidence="30" type="ORF">BerOc1_00463</name>
</gene>
<dbReference type="GO" id="GO:0006508">
    <property type="term" value="P:proteolysis"/>
    <property type="evidence" value="ECO:0007669"/>
    <property type="project" value="UniProtKB-KW"/>
</dbReference>
<dbReference type="InterPro" id="IPR001460">
    <property type="entry name" value="PCN-bd_Tpept"/>
</dbReference>
<name>A0A1J5N153_9BACT</name>
<protein>
    <recommendedName>
        <fullName evidence="6">Penicillin-binding protein 1A</fullName>
        <ecNumber evidence="24">2.4.99.28</ecNumber>
        <ecNumber evidence="5">3.4.16.4</ecNumber>
    </recommendedName>
</protein>
<dbReference type="Gene3D" id="1.10.3810.10">
    <property type="entry name" value="Biosynthetic peptidoglycan transglycosylase-like"/>
    <property type="match status" value="1"/>
</dbReference>
<dbReference type="NCBIfam" id="TIGR02074">
    <property type="entry name" value="PBP_1a_fam"/>
    <property type="match status" value="1"/>
</dbReference>
<dbReference type="GO" id="GO:0030288">
    <property type="term" value="C:outer membrane-bounded periplasmic space"/>
    <property type="evidence" value="ECO:0007669"/>
    <property type="project" value="TreeGrafter"/>
</dbReference>
<comment type="catalytic activity">
    <reaction evidence="23">
        <text>Preferential cleavage: (Ac)2-L-Lys-D-Ala-|-D-Ala. Also transpeptidation of peptidyl-alanyl moieties that are N-acyl substituents of D-alanine.</text>
        <dbReference type="EC" id="3.4.16.4"/>
    </reaction>
</comment>
<evidence type="ECO:0000256" key="15">
    <source>
        <dbReference type="ARBA" id="ARBA00022960"/>
    </source>
</evidence>
<evidence type="ECO:0000256" key="3">
    <source>
        <dbReference type="ARBA" id="ARBA00007090"/>
    </source>
</evidence>
<organism evidence="30 31">
    <name type="scientific">Pseudodesulfovibrio hydrargyri</name>
    <dbReference type="NCBI Taxonomy" id="2125990"/>
    <lineage>
        <taxon>Bacteria</taxon>
        <taxon>Pseudomonadati</taxon>
        <taxon>Thermodesulfobacteriota</taxon>
        <taxon>Desulfovibrionia</taxon>
        <taxon>Desulfovibrionales</taxon>
        <taxon>Desulfovibrionaceae</taxon>
    </lineage>
</organism>
<proteinExistence type="inferred from homology"/>
<evidence type="ECO:0000256" key="19">
    <source>
        <dbReference type="ARBA" id="ARBA00023136"/>
    </source>
</evidence>
<feature type="domain" description="Glycosyl transferase family 51" evidence="28">
    <location>
        <begin position="57"/>
        <end position="230"/>
    </location>
</feature>
<evidence type="ECO:0000256" key="21">
    <source>
        <dbReference type="ARBA" id="ARBA00023268"/>
    </source>
</evidence>
<comment type="similarity">
    <text evidence="4">In the N-terminal section; belongs to the glycosyltransferase 51 family.</text>
</comment>
<dbReference type="Proteomes" id="UP000181901">
    <property type="component" value="Unassembled WGS sequence"/>
</dbReference>
<evidence type="ECO:0000256" key="6">
    <source>
        <dbReference type="ARBA" id="ARBA00018638"/>
    </source>
</evidence>
<keyword evidence="31" id="KW-1185">Reference proteome</keyword>
<evidence type="ECO:0000256" key="8">
    <source>
        <dbReference type="ARBA" id="ARBA00022519"/>
    </source>
</evidence>
<keyword evidence="8" id="KW-0997">Cell inner membrane</keyword>
<dbReference type="PANTHER" id="PTHR32282">
    <property type="entry name" value="BINDING PROTEIN TRANSPEPTIDASE, PUTATIVE-RELATED"/>
    <property type="match status" value="1"/>
</dbReference>
<evidence type="ECO:0000313" key="31">
    <source>
        <dbReference type="Proteomes" id="UP000181901"/>
    </source>
</evidence>
<sequence>MKKFLKIFCIFVLACILSGIGGAVWLYHWASNDLPGFKNITDYKPPLVTTVYAQDNQVLGYFYKEKRFLVTLDQMSPWIPKAFLAAEDASFYEHDGVDLTAIVRAFKANLMAGRTKQGGSTITQQIIKRLLLTSERSYKRKLKEAILAFRLENYLTKEEILTIYLNHIFLGAHSYGVEAAARTYFAKHAKDLTVAQAAMIAGLPQAPTRYNPYQNYQLARQRQEYVLGQMRNLGWITEEQYQEALVEPIELKSMDDPSWQVGAYYLEEVRRWLVDQYGEDEVYNGGLTVTTPCDLKHQAAAEKALRRGLIDSAKRRGWIGPVGHFTAADEPRILEEGPQTTDNIMAKDQLLKAFVTKVAKDKALVRFGRFKGEIPIKAMWWVREPDIRKSHEDVPDPTDARKILKMGDVVWVTVDTAPKNEDGTWILDLEREPEVQGALVSIKPGTGEVVALVGGYSFATSQFNRATQARRQPGSAFKPIVYSAAIDNGFTPASIVLDAPIVYANDAEGKLWRPENFEGTFDGPTLLRTALVKSKNLCTIRIAQKIGIRTIIDRAKAMGLDTDFPVDLSVSLGSAVVTPMNLCEAYTTFPRGGSYIKPRTVLSVKSAWGDELYSSKPEAVDAISPQTAYIMATLMKQVVQNGTGWRAKVLGRPVAGKTGTSNMEQDAWFMGYAPYLLTGVYVGFDELTPMGKWETGSRAASPIWVDYRKEVENDYPYEDFTQPPGIVMVKVDGDTGKLASPSSTQEFFLPFKVGSEPTETARPYGGSGEAPASADDLFKQTF</sequence>
<keyword evidence="15" id="KW-0133">Cell shape</keyword>
<evidence type="ECO:0000259" key="27">
    <source>
        <dbReference type="Pfam" id="PF00905"/>
    </source>
</evidence>
<evidence type="ECO:0000256" key="2">
    <source>
        <dbReference type="ARBA" id="ARBA00004752"/>
    </source>
</evidence>
<dbReference type="Pfam" id="PF00912">
    <property type="entry name" value="Transgly"/>
    <property type="match status" value="1"/>
</dbReference>
<evidence type="ECO:0000256" key="9">
    <source>
        <dbReference type="ARBA" id="ARBA00022645"/>
    </source>
</evidence>
<dbReference type="Gene3D" id="3.40.710.10">
    <property type="entry name" value="DD-peptidase/beta-lactamase superfamily"/>
    <property type="match status" value="2"/>
</dbReference>
<comment type="caution">
    <text evidence="30">The sequence shown here is derived from an EMBL/GenBank/DDBJ whole genome shotgun (WGS) entry which is preliminary data.</text>
</comment>
<evidence type="ECO:0000256" key="26">
    <source>
        <dbReference type="SAM" id="MobiDB-lite"/>
    </source>
</evidence>
<evidence type="ECO:0000256" key="1">
    <source>
        <dbReference type="ARBA" id="ARBA00004249"/>
    </source>
</evidence>
<dbReference type="GO" id="GO:0071555">
    <property type="term" value="P:cell wall organization"/>
    <property type="evidence" value="ECO:0007669"/>
    <property type="project" value="UniProtKB-KW"/>
</dbReference>
<dbReference type="InterPro" id="IPR050396">
    <property type="entry name" value="Glycosyltr_51/Transpeptidase"/>
</dbReference>
<evidence type="ECO:0000256" key="13">
    <source>
        <dbReference type="ARBA" id="ARBA00022692"/>
    </source>
</evidence>
<dbReference type="FunFam" id="1.10.3810.10:FF:000001">
    <property type="entry name" value="Penicillin-binding protein 1A"/>
    <property type="match status" value="1"/>
</dbReference>
<dbReference type="InterPro" id="IPR036950">
    <property type="entry name" value="PBP_transglycosylase"/>
</dbReference>
<keyword evidence="17" id="KW-0573">Peptidoglycan synthesis</keyword>
<dbReference type="InterPro" id="IPR031376">
    <property type="entry name" value="PCB_OB"/>
</dbReference>
<keyword evidence="19" id="KW-0472">Membrane</keyword>
<dbReference type="GO" id="GO:0005886">
    <property type="term" value="C:plasma membrane"/>
    <property type="evidence" value="ECO:0007669"/>
    <property type="project" value="UniProtKB-SubCell"/>
</dbReference>
<dbReference type="AlphaFoldDB" id="A0A1J5N153"/>
<keyword evidence="21" id="KW-0511">Multifunctional enzyme</keyword>
<dbReference type="Pfam" id="PF17092">
    <property type="entry name" value="PCB_OB"/>
    <property type="match status" value="1"/>
</dbReference>
<keyword evidence="7" id="KW-1003">Cell membrane</keyword>
<evidence type="ECO:0000256" key="10">
    <source>
        <dbReference type="ARBA" id="ARBA00022670"/>
    </source>
</evidence>
<evidence type="ECO:0000259" key="29">
    <source>
        <dbReference type="Pfam" id="PF17092"/>
    </source>
</evidence>
<evidence type="ECO:0000256" key="24">
    <source>
        <dbReference type="ARBA" id="ARBA00044770"/>
    </source>
</evidence>
<dbReference type="GO" id="GO:0008658">
    <property type="term" value="F:penicillin binding"/>
    <property type="evidence" value="ECO:0007669"/>
    <property type="project" value="InterPro"/>
</dbReference>
<feature type="domain" description="Penicillin-binding protein OB-like" evidence="29">
    <location>
        <begin position="318"/>
        <end position="427"/>
    </location>
</feature>
<evidence type="ECO:0000256" key="16">
    <source>
        <dbReference type="ARBA" id="ARBA00022968"/>
    </source>
</evidence>
<feature type="region of interest" description="Disordered" evidence="26">
    <location>
        <begin position="755"/>
        <end position="782"/>
    </location>
</feature>
<dbReference type="GO" id="GO:0008955">
    <property type="term" value="F:peptidoglycan glycosyltransferase activity"/>
    <property type="evidence" value="ECO:0007669"/>
    <property type="project" value="UniProtKB-EC"/>
</dbReference>
<evidence type="ECO:0000256" key="23">
    <source>
        <dbReference type="ARBA" id="ARBA00034000"/>
    </source>
</evidence>